<gene>
    <name evidence="1" type="ORF">LCGC14_0405530</name>
</gene>
<dbReference type="EMBL" id="LAZR01000352">
    <property type="protein sequence ID" value="KKN72999.1"/>
    <property type="molecule type" value="Genomic_DNA"/>
</dbReference>
<name>A0A0F9T179_9ZZZZ</name>
<evidence type="ECO:0000313" key="1">
    <source>
        <dbReference type="EMBL" id="KKN72999.1"/>
    </source>
</evidence>
<organism evidence="1">
    <name type="scientific">marine sediment metagenome</name>
    <dbReference type="NCBI Taxonomy" id="412755"/>
    <lineage>
        <taxon>unclassified sequences</taxon>
        <taxon>metagenomes</taxon>
        <taxon>ecological metagenomes</taxon>
    </lineage>
</organism>
<protein>
    <submittedName>
        <fullName evidence="1">Uncharacterized protein</fullName>
    </submittedName>
</protein>
<proteinExistence type="predicted"/>
<comment type="caution">
    <text evidence="1">The sequence shown here is derived from an EMBL/GenBank/DDBJ whole genome shotgun (WGS) entry which is preliminary data.</text>
</comment>
<sequence length="92" mass="10251">MGRPKLKCGCVPDASGYGWCRECERALGIKVWKNLSQEKKEYDRMVDPNGSEEFDRCEIAGDGCCSCHINPPCSFCMAKELGVNQLEARDEG</sequence>
<dbReference type="AlphaFoldDB" id="A0A0F9T179"/>
<reference evidence="1" key="1">
    <citation type="journal article" date="2015" name="Nature">
        <title>Complex archaea that bridge the gap between prokaryotes and eukaryotes.</title>
        <authorList>
            <person name="Spang A."/>
            <person name="Saw J.H."/>
            <person name="Jorgensen S.L."/>
            <person name="Zaremba-Niedzwiedzka K."/>
            <person name="Martijn J."/>
            <person name="Lind A.E."/>
            <person name="van Eijk R."/>
            <person name="Schleper C."/>
            <person name="Guy L."/>
            <person name="Ettema T.J."/>
        </authorList>
    </citation>
    <scope>NUCLEOTIDE SEQUENCE</scope>
</reference>
<accession>A0A0F9T179</accession>